<protein>
    <submittedName>
        <fullName evidence="3">Uncharacterized protein</fullName>
    </submittedName>
</protein>
<feature type="region of interest" description="Disordered" evidence="2">
    <location>
        <begin position="454"/>
        <end position="485"/>
    </location>
</feature>
<reference evidence="3 4" key="1">
    <citation type="submission" date="2020-08" db="EMBL/GenBank/DDBJ databases">
        <title>Aphidius gifuensis genome sequencing and assembly.</title>
        <authorList>
            <person name="Du Z."/>
        </authorList>
    </citation>
    <scope>NUCLEOTIDE SEQUENCE [LARGE SCALE GENOMIC DNA]</scope>
    <source>
        <strain evidence="3">YNYX2018</strain>
        <tissue evidence="3">Adults</tissue>
    </source>
</reference>
<dbReference type="AlphaFoldDB" id="A0A835CV37"/>
<accession>A0A835CV37</accession>
<keyword evidence="1" id="KW-0175">Coiled coil</keyword>
<feature type="coiled-coil region" evidence="1">
    <location>
        <begin position="75"/>
        <end position="117"/>
    </location>
</feature>
<evidence type="ECO:0000313" key="4">
    <source>
        <dbReference type="Proteomes" id="UP000639338"/>
    </source>
</evidence>
<feature type="compositionally biased region" description="Low complexity" evidence="2">
    <location>
        <begin position="224"/>
        <end position="235"/>
    </location>
</feature>
<feature type="compositionally biased region" description="Low complexity" evidence="2">
    <location>
        <begin position="669"/>
        <end position="682"/>
    </location>
</feature>
<gene>
    <name evidence="3" type="ORF">HCN44_004440</name>
</gene>
<feature type="compositionally biased region" description="Polar residues" evidence="2">
    <location>
        <begin position="454"/>
        <end position="465"/>
    </location>
</feature>
<name>A0A835CV37_APHGI</name>
<feature type="compositionally biased region" description="Basic and acidic residues" evidence="2">
    <location>
        <begin position="698"/>
        <end position="707"/>
    </location>
</feature>
<keyword evidence="4" id="KW-1185">Reference proteome</keyword>
<evidence type="ECO:0000256" key="2">
    <source>
        <dbReference type="SAM" id="MobiDB-lite"/>
    </source>
</evidence>
<organism evidence="3 4">
    <name type="scientific">Aphidius gifuensis</name>
    <name type="common">Parasitoid wasp</name>
    <dbReference type="NCBI Taxonomy" id="684658"/>
    <lineage>
        <taxon>Eukaryota</taxon>
        <taxon>Metazoa</taxon>
        <taxon>Ecdysozoa</taxon>
        <taxon>Arthropoda</taxon>
        <taxon>Hexapoda</taxon>
        <taxon>Insecta</taxon>
        <taxon>Pterygota</taxon>
        <taxon>Neoptera</taxon>
        <taxon>Endopterygota</taxon>
        <taxon>Hymenoptera</taxon>
        <taxon>Apocrita</taxon>
        <taxon>Ichneumonoidea</taxon>
        <taxon>Braconidae</taxon>
        <taxon>Aphidiinae</taxon>
        <taxon>Aphidius</taxon>
    </lineage>
</organism>
<evidence type="ECO:0000256" key="1">
    <source>
        <dbReference type="SAM" id="Coils"/>
    </source>
</evidence>
<sequence>MTFGRPSERKYQLAAQKRHEEAVKFDYYNQTAKYWERECGKAKKFNTWNVDELKSKKLENIKKAEALKIRQNKLREILNTDEEIYNRENKNLESKTLKKEEFTIEALREKLQEKRTEQSLYNPHTFKRIQSYFSNPSKADCAILKNNKMSGNSINSFDGSDNNNMMSSSPNHGLCSKMDDFKIRAQEFKDNRIAAQGSNISTYLNKSPIENDASPTPYSGGGSNTSMQSNSSSKSDINETDFNKSINEINQKNNADAYDIRSQEFKDNQTAGEGTNIGFVHNKKFFENELDSRGPDRRHITMGNQVFLEDDSSTKPVHQYHENDLHHTAAFDTRAQEFKNNQAASEGSSVGFYQPYQSSQKRNENKNNNELHHTAAHDIRSEEFNTNRAAGEGSNIAHAHQDEQPMHASNRRHFLLGNRVMLGDNSSNKSVSENKGNDLQHTAAYDIRAREYKTNQTAGEGSSISFGHEKPYFQNELGPRGSDRRHIYQGNQTFLEDDSSTKPIDDGSRRSLQQIEAFDLKAQKFEGNQTDDESSNNKYSLDKESNNLHHTKAYDIRAQEFKENQAAGNEGYNNKNLIDSQQKQFQQRDHESYGLERRHYAEDDKLYIENDSSNRHVDGKKGNDLHHTKAFDIRAQEFKDNQAAGEGSGFTFGNEKSQFSQKQLRRGSDSSGGSSSSSSKKSFGQQDNASAWRPNSKYADRYKRRSLEGTNVSDTAGSREATPPLASDEHEQNNQTDKQQNHHENLTSHHNTPVHHYIDHYNNEKSQMEDETDKSSNYNRNASFSMLAYLTHSKLKSQIMDLEKRESRAVTKQEWEDALRLREMRNNLELFREKRMWEHLDDNVNDEVKKQAWDTIQTRIDQLKQRVNFCENTELYSEEAKLTWKKWDREDQQSSLIAVEKYRQSLLEKLEEEWQQLAGAEKIKVTGLFEKSMASQFQHEMCLLSKLNRH</sequence>
<comment type="caution">
    <text evidence="3">The sequence shown here is derived from an EMBL/GenBank/DDBJ whole genome shotgun (WGS) entry which is preliminary data.</text>
</comment>
<dbReference type="Proteomes" id="UP000639338">
    <property type="component" value="Unassembled WGS sequence"/>
</dbReference>
<evidence type="ECO:0000313" key="3">
    <source>
        <dbReference type="EMBL" id="KAF7994968.1"/>
    </source>
</evidence>
<feature type="region of interest" description="Disordered" evidence="2">
    <location>
        <begin position="341"/>
        <end position="365"/>
    </location>
</feature>
<feature type="region of interest" description="Disordered" evidence="2">
    <location>
        <begin position="524"/>
        <end position="546"/>
    </location>
</feature>
<dbReference type="OrthoDB" id="7675441at2759"/>
<dbReference type="EMBL" id="JACMRX010000002">
    <property type="protein sequence ID" value="KAF7994968.1"/>
    <property type="molecule type" value="Genomic_DNA"/>
</dbReference>
<feature type="region of interest" description="Disordered" evidence="2">
    <location>
        <begin position="643"/>
        <end position="754"/>
    </location>
</feature>
<proteinExistence type="predicted"/>
<feature type="region of interest" description="Disordered" evidence="2">
    <location>
        <begin position="204"/>
        <end position="239"/>
    </location>
</feature>